<keyword evidence="9" id="KW-1185">Reference proteome</keyword>
<evidence type="ECO:0000259" key="7">
    <source>
        <dbReference type="Pfam" id="PF13442"/>
    </source>
</evidence>
<keyword evidence="2" id="KW-0349">Heme</keyword>
<dbReference type="InterPro" id="IPR036909">
    <property type="entry name" value="Cyt_c-like_dom_sf"/>
</dbReference>
<evidence type="ECO:0000256" key="4">
    <source>
        <dbReference type="ARBA" id="ARBA00022982"/>
    </source>
</evidence>
<name>A0ABP3WX85_9ALTE</name>
<organism evidence="8 9">
    <name type="scientific">Aliiglaciecola litoralis</name>
    <dbReference type="NCBI Taxonomy" id="582857"/>
    <lineage>
        <taxon>Bacteria</taxon>
        <taxon>Pseudomonadati</taxon>
        <taxon>Pseudomonadota</taxon>
        <taxon>Gammaproteobacteria</taxon>
        <taxon>Alteromonadales</taxon>
        <taxon>Alteromonadaceae</taxon>
        <taxon>Aliiglaciecola</taxon>
    </lineage>
</organism>
<dbReference type="InterPro" id="IPR002323">
    <property type="entry name" value="Cyt_CIE"/>
</dbReference>
<accession>A0ABP3WX85</accession>
<reference evidence="9" key="1">
    <citation type="journal article" date="2019" name="Int. J. Syst. Evol. Microbiol.">
        <title>The Global Catalogue of Microorganisms (GCM) 10K type strain sequencing project: providing services to taxonomists for standard genome sequencing and annotation.</title>
        <authorList>
            <consortium name="The Broad Institute Genomics Platform"/>
            <consortium name="The Broad Institute Genome Sequencing Center for Infectious Disease"/>
            <person name="Wu L."/>
            <person name="Ma J."/>
        </authorList>
    </citation>
    <scope>NUCLEOTIDE SEQUENCE [LARGE SCALE GENOMIC DNA]</scope>
    <source>
        <strain evidence="9">JCM 15896</strain>
    </source>
</reference>
<keyword evidence="4" id="KW-0249">Electron transport</keyword>
<comment type="caution">
    <text evidence="8">The sequence shown here is derived from an EMBL/GenBank/DDBJ whole genome shotgun (WGS) entry which is preliminary data.</text>
</comment>
<evidence type="ECO:0000256" key="3">
    <source>
        <dbReference type="ARBA" id="ARBA00022723"/>
    </source>
</evidence>
<sequence>MKVKALLSVVVGSMLMFAAYAQNTSDDELIERIKPVGSVHIAGAQAESASAGPRSGADIYQSACFACHGTGALSAPKINVAAEWAPRLEQGFDTVWQNAIKGINAMPPMGGCMDCSEDDIKAAIEHMTKDI</sequence>
<dbReference type="InterPro" id="IPR009056">
    <property type="entry name" value="Cyt_c-like_dom"/>
</dbReference>
<keyword evidence="3" id="KW-0479">Metal-binding</keyword>
<feature type="signal peptide" evidence="6">
    <location>
        <begin position="1"/>
        <end position="21"/>
    </location>
</feature>
<keyword evidence="6" id="KW-0732">Signal</keyword>
<evidence type="ECO:0000313" key="8">
    <source>
        <dbReference type="EMBL" id="GAA0856219.1"/>
    </source>
</evidence>
<dbReference type="RefSeq" id="WP_343858803.1">
    <property type="nucleotide sequence ID" value="NZ_BAAAFD010000004.1"/>
</dbReference>
<feature type="chain" id="PRO_5045557003" evidence="6">
    <location>
        <begin position="22"/>
        <end position="131"/>
    </location>
</feature>
<protein>
    <submittedName>
        <fullName evidence="8">Cytochrome c5 family protein</fullName>
    </submittedName>
</protein>
<evidence type="ECO:0000256" key="5">
    <source>
        <dbReference type="ARBA" id="ARBA00023004"/>
    </source>
</evidence>
<dbReference type="Gene3D" id="1.10.760.10">
    <property type="entry name" value="Cytochrome c-like domain"/>
    <property type="match status" value="1"/>
</dbReference>
<gene>
    <name evidence="8" type="ORF">GCM10009114_17320</name>
</gene>
<dbReference type="PRINTS" id="PR00607">
    <property type="entry name" value="CYTCHROMECIE"/>
</dbReference>
<proteinExistence type="predicted"/>
<dbReference type="PANTHER" id="PTHR40942:SF4">
    <property type="entry name" value="CYTOCHROME C5"/>
    <property type="match status" value="1"/>
</dbReference>
<dbReference type="PANTHER" id="PTHR40942">
    <property type="match status" value="1"/>
</dbReference>
<evidence type="ECO:0000256" key="2">
    <source>
        <dbReference type="ARBA" id="ARBA00022617"/>
    </source>
</evidence>
<dbReference type="Proteomes" id="UP001500359">
    <property type="component" value="Unassembled WGS sequence"/>
</dbReference>
<keyword evidence="1" id="KW-0813">Transport</keyword>
<dbReference type="SUPFAM" id="SSF46626">
    <property type="entry name" value="Cytochrome c"/>
    <property type="match status" value="1"/>
</dbReference>
<keyword evidence="5" id="KW-0408">Iron</keyword>
<evidence type="ECO:0000313" key="9">
    <source>
        <dbReference type="Proteomes" id="UP001500359"/>
    </source>
</evidence>
<dbReference type="Pfam" id="PF13442">
    <property type="entry name" value="Cytochrome_CBB3"/>
    <property type="match status" value="1"/>
</dbReference>
<dbReference type="EMBL" id="BAAAFD010000004">
    <property type="protein sequence ID" value="GAA0856219.1"/>
    <property type="molecule type" value="Genomic_DNA"/>
</dbReference>
<evidence type="ECO:0000256" key="1">
    <source>
        <dbReference type="ARBA" id="ARBA00022448"/>
    </source>
</evidence>
<evidence type="ECO:0000256" key="6">
    <source>
        <dbReference type="SAM" id="SignalP"/>
    </source>
</evidence>
<feature type="domain" description="Cytochrome c" evidence="7">
    <location>
        <begin position="53"/>
        <end position="127"/>
    </location>
</feature>